<dbReference type="Pfam" id="PF21294">
    <property type="entry name" value="Polysacc_lyase_14"/>
    <property type="match status" value="1"/>
</dbReference>
<reference evidence="2" key="1">
    <citation type="journal article" date="2020" name="Nature">
        <title>Giant virus diversity and host interactions through global metagenomics.</title>
        <authorList>
            <person name="Schulz F."/>
            <person name="Roux S."/>
            <person name="Paez-Espino D."/>
            <person name="Jungbluth S."/>
            <person name="Walsh D.A."/>
            <person name="Denef V.J."/>
            <person name="McMahon K.D."/>
            <person name="Konstantinidis K.T."/>
            <person name="Eloe-Fadrosh E.A."/>
            <person name="Kyrpides N.C."/>
            <person name="Woyke T."/>
        </authorList>
    </citation>
    <scope>NUCLEOTIDE SEQUENCE</scope>
    <source>
        <strain evidence="2">GVMAG-S-1091796-13</strain>
    </source>
</reference>
<dbReference type="PANTHER" id="PTHR40124">
    <property type="match status" value="1"/>
</dbReference>
<evidence type="ECO:0000259" key="1">
    <source>
        <dbReference type="Pfam" id="PF21294"/>
    </source>
</evidence>
<sequence length="276" mass="31655">MKSTLITLPLYLLSNLSINKGLEPWNIVRNIFGTNTNTKNHEIIKCNNSYLNCKNEEEIIKIFYPKGSYSPSKQIVGGIGFFASPKNIFMANEVVFKYQVYFDDTFQPVLGGKLPGLFIGKGTNKKHMVGASGGKHLDTSSCRIAWRSNLTAEAYIYIPDNQHPNFYNIPNLILNPQYGHSLWRGLFQFYKHQWNNVSIRLKTNTFTNSIPNYDGELEITINNVTQSFNKLLWRTQQEYNINAIILETFFGGSQPNTATPNDTWSYFKNIQLQKLN</sequence>
<organism evidence="2">
    <name type="scientific">viral metagenome</name>
    <dbReference type="NCBI Taxonomy" id="1070528"/>
    <lineage>
        <taxon>unclassified sequences</taxon>
        <taxon>metagenomes</taxon>
        <taxon>organismal metagenomes</taxon>
    </lineage>
</organism>
<name>A0A6C0AL31_9ZZZZ</name>
<evidence type="ECO:0000313" key="2">
    <source>
        <dbReference type="EMBL" id="QHS80499.1"/>
    </source>
</evidence>
<dbReference type="EMBL" id="MN740714">
    <property type="protein sequence ID" value="QHS80499.1"/>
    <property type="molecule type" value="Genomic_DNA"/>
</dbReference>
<feature type="domain" description="Polysaccharide lyase 14" evidence="1">
    <location>
        <begin position="55"/>
        <end position="270"/>
    </location>
</feature>
<accession>A0A6C0AL31</accession>
<dbReference type="Gene3D" id="2.60.120.200">
    <property type="match status" value="1"/>
</dbReference>
<dbReference type="InterPro" id="IPR048958">
    <property type="entry name" value="Polysacc_lyase_14"/>
</dbReference>
<dbReference type="PANTHER" id="PTHR40124:SF1">
    <property type="entry name" value="DISAGGREGATASE RELATED REPEAT PROTEIN"/>
    <property type="match status" value="1"/>
</dbReference>
<protein>
    <recommendedName>
        <fullName evidence="1">Polysaccharide lyase 14 domain-containing protein</fullName>
    </recommendedName>
</protein>
<dbReference type="AlphaFoldDB" id="A0A6C0AL31"/>
<proteinExistence type="predicted"/>